<evidence type="ECO:0000313" key="3">
    <source>
        <dbReference type="Proteomes" id="UP001634394"/>
    </source>
</evidence>
<dbReference type="AlphaFoldDB" id="A0ABD3TH76"/>
<dbReference type="EMBL" id="JBJQND010000018">
    <property type="protein sequence ID" value="KAL3835946.1"/>
    <property type="molecule type" value="Genomic_DNA"/>
</dbReference>
<reference evidence="2 3" key="1">
    <citation type="submission" date="2024-11" db="EMBL/GenBank/DDBJ databases">
        <title>Chromosome-level genome assembly of the freshwater bivalve Anodonta woodiana.</title>
        <authorList>
            <person name="Chen X."/>
        </authorList>
    </citation>
    <scope>NUCLEOTIDE SEQUENCE [LARGE SCALE GENOMIC DNA]</scope>
    <source>
        <strain evidence="2">MN2024</strain>
        <tissue evidence="2">Gills</tissue>
    </source>
</reference>
<keyword evidence="3" id="KW-1185">Reference proteome</keyword>
<keyword evidence="1" id="KW-0732">Signal</keyword>
<proteinExistence type="predicted"/>
<gene>
    <name evidence="2" type="ORF">ACJMK2_021405</name>
</gene>
<feature type="signal peptide" evidence="1">
    <location>
        <begin position="1"/>
        <end position="21"/>
    </location>
</feature>
<evidence type="ECO:0000313" key="2">
    <source>
        <dbReference type="EMBL" id="KAL3835946.1"/>
    </source>
</evidence>
<dbReference type="Proteomes" id="UP001634394">
    <property type="component" value="Unassembled WGS sequence"/>
</dbReference>
<evidence type="ECO:0000256" key="1">
    <source>
        <dbReference type="SAM" id="SignalP"/>
    </source>
</evidence>
<sequence>MMKKALVIMVLVAIHCFQSQGQNNTTEPDIEAQGQINTTEHSRIKAMVRSQEKSINDCDLPPLHTPQRYTAGRTLCRANTECENYQETPFKWCHTDYSNRWDYCCVGECDYHDKTYLWCSAGGDQWQYCGNCLTKDIQGRPCLTNFPCGVHHNEKNTVGVFYWCYVDLNGNWDYCCSPHRDCRKGSLPYNWCYIMADTTSEVRKDCVPEE</sequence>
<accession>A0ABD3TH76</accession>
<organism evidence="2 3">
    <name type="scientific">Sinanodonta woodiana</name>
    <name type="common">Chinese pond mussel</name>
    <name type="synonym">Anodonta woodiana</name>
    <dbReference type="NCBI Taxonomy" id="1069815"/>
    <lineage>
        <taxon>Eukaryota</taxon>
        <taxon>Metazoa</taxon>
        <taxon>Spiralia</taxon>
        <taxon>Lophotrochozoa</taxon>
        <taxon>Mollusca</taxon>
        <taxon>Bivalvia</taxon>
        <taxon>Autobranchia</taxon>
        <taxon>Heteroconchia</taxon>
        <taxon>Palaeoheterodonta</taxon>
        <taxon>Unionida</taxon>
        <taxon>Unionoidea</taxon>
        <taxon>Unionidae</taxon>
        <taxon>Unioninae</taxon>
        <taxon>Sinanodonta</taxon>
    </lineage>
</organism>
<protein>
    <submittedName>
        <fullName evidence="2">Uncharacterized protein</fullName>
    </submittedName>
</protein>
<name>A0ABD3TH76_SINWO</name>
<comment type="caution">
    <text evidence="2">The sequence shown here is derived from an EMBL/GenBank/DDBJ whole genome shotgun (WGS) entry which is preliminary data.</text>
</comment>
<feature type="chain" id="PRO_5044759623" evidence="1">
    <location>
        <begin position="22"/>
        <end position="210"/>
    </location>
</feature>